<dbReference type="OrthoDB" id="40134at2759"/>
<keyword evidence="4 7" id="KW-1133">Transmembrane helix</keyword>
<dbReference type="Pfam" id="PF01490">
    <property type="entry name" value="Aa_trans"/>
    <property type="match status" value="1"/>
</dbReference>
<protein>
    <recommendedName>
        <fullName evidence="8">Amino acid transporter transmembrane domain-containing protein</fullName>
    </recommendedName>
</protein>
<proteinExistence type="predicted"/>
<evidence type="ECO:0000313" key="10">
    <source>
        <dbReference type="Proteomes" id="UP000053328"/>
    </source>
</evidence>
<feature type="transmembrane region" description="Helical" evidence="7">
    <location>
        <begin position="497"/>
        <end position="516"/>
    </location>
</feature>
<dbReference type="VEuPathDB" id="FungiDB:PV08_01756"/>
<accession>A0A0D1Z0N9</accession>
<feature type="transmembrane region" description="Helical" evidence="7">
    <location>
        <begin position="383"/>
        <end position="404"/>
    </location>
</feature>
<feature type="transmembrane region" description="Helical" evidence="7">
    <location>
        <begin position="237"/>
        <end position="254"/>
    </location>
</feature>
<keyword evidence="10" id="KW-1185">Reference proteome</keyword>
<dbReference type="InterPro" id="IPR013057">
    <property type="entry name" value="AA_transpt_TM"/>
</dbReference>
<dbReference type="AlphaFoldDB" id="A0A0D1Z0N9"/>
<reference evidence="9 10" key="1">
    <citation type="submission" date="2015-01" db="EMBL/GenBank/DDBJ databases">
        <title>The Genome Sequence of Exophiala spinifera CBS89968.</title>
        <authorList>
            <consortium name="The Broad Institute Genomics Platform"/>
            <person name="Cuomo C."/>
            <person name="de Hoog S."/>
            <person name="Gorbushina A."/>
            <person name="Stielow B."/>
            <person name="Teixiera M."/>
            <person name="Abouelleil A."/>
            <person name="Chapman S.B."/>
            <person name="Priest M."/>
            <person name="Young S.K."/>
            <person name="Wortman J."/>
            <person name="Nusbaum C."/>
            <person name="Birren B."/>
        </authorList>
    </citation>
    <scope>NUCLEOTIDE SEQUENCE [LARGE SCALE GENOMIC DNA]</scope>
    <source>
        <strain evidence="9 10">CBS 89968</strain>
    </source>
</reference>
<feature type="transmembrane region" description="Helical" evidence="7">
    <location>
        <begin position="155"/>
        <end position="177"/>
    </location>
</feature>
<dbReference type="GO" id="GO:0016020">
    <property type="term" value="C:membrane"/>
    <property type="evidence" value="ECO:0007669"/>
    <property type="project" value="UniProtKB-SubCell"/>
</dbReference>
<dbReference type="PANTHER" id="PTHR48017">
    <property type="entry name" value="OS05G0424000 PROTEIN-RELATED"/>
    <property type="match status" value="1"/>
</dbReference>
<evidence type="ECO:0000256" key="5">
    <source>
        <dbReference type="ARBA" id="ARBA00023136"/>
    </source>
</evidence>
<evidence type="ECO:0000256" key="1">
    <source>
        <dbReference type="ARBA" id="ARBA00004370"/>
    </source>
</evidence>
<evidence type="ECO:0000256" key="7">
    <source>
        <dbReference type="SAM" id="Phobius"/>
    </source>
</evidence>
<organism evidence="9 10">
    <name type="scientific">Exophiala spinifera</name>
    <dbReference type="NCBI Taxonomy" id="91928"/>
    <lineage>
        <taxon>Eukaryota</taxon>
        <taxon>Fungi</taxon>
        <taxon>Dikarya</taxon>
        <taxon>Ascomycota</taxon>
        <taxon>Pezizomycotina</taxon>
        <taxon>Eurotiomycetes</taxon>
        <taxon>Chaetothyriomycetidae</taxon>
        <taxon>Chaetothyriales</taxon>
        <taxon>Herpotrichiellaceae</taxon>
        <taxon>Exophiala</taxon>
    </lineage>
</organism>
<feature type="transmembrane region" description="Helical" evidence="7">
    <location>
        <begin position="435"/>
        <end position="454"/>
    </location>
</feature>
<evidence type="ECO:0000256" key="3">
    <source>
        <dbReference type="ARBA" id="ARBA00022692"/>
    </source>
</evidence>
<dbReference type="RefSeq" id="XP_016241392.1">
    <property type="nucleotide sequence ID" value="XM_016376116.1"/>
</dbReference>
<evidence type="ECO:0000256" key="2">
    <source>
        <dbReference type="ARBA" id="ARBA00022448"/>
    </source>
</evidence>
<evidence type="ECO:0000259" key="8">
    <source>
        <dbReference type="Pfam" id="PF01490"/>
    </source>
</evidence>
<name>A0A0D1Z0N9_9EURO</name>
<feature type="transmembrane region" description="Helical" evidence="7">
    <location>
        <begin position="474"/>
        <end position="491"/>
    </location>
</feature>
<keyword evidence="3 7" id="KW-0812">Transmembrane</keyword>
<dbReference type="GeneID" id="27328839"/>
<feature type="transmembrane region" description="Helical" evidence="7">
    <location>
        <begin position="266"/>
        <end position="285"/>
    </location>
</feature>
<feature type="transmembrane region" description="Helical" evidence="7">
    <location>
        <begin position="562"/>
        <end position="587"/>
    </location>
</feature>
<sequence length="610" mass="67544">MASGVGSLAAIGAVTDPRLSVSGEAPDPTSLPRGVLQKLHDPSVTLEEYMHYAKITRDEEERLYGPGSDFQATDGPTAAFIKEKILRKRATRRTSIAVPRLSVSAQGEAQIQRPVESGNDSGNEKTGHEKKKFQPMVISDEEWIQASRAARTATWAAVFYLITTDILGPFSTGYAFSQMGLGPGVALFTVFGALGGYTGWQLWRMYLQLDSDRYPLKGYGDIAFRVYGPWFRHTVNFVQSFQFFLNVTLLILSNGQSISELSKSNLCFIVCMVICTIAGCVVGQIRTLQRFGWLASWAVYLNLFVIFATMGVMAHSDPNYKVYAASHPTFDINNPDPIKVSGSTPPGLSIADNVNGLMNAVFSFGGATLFVELMAEMRRPFDFWKGLLAADVLIYLCYMVYGVYTYCMQGQYVYNPSYQGISPYSWQTVGNSLELITGIIAAVLYGNIGIKVLYNNLGRDLLSFPILESKGGKWIFAIIVPIYWVLAWIIAQSVPQISSWISVVGAGCILQFSYTFPPFMMLGFKIQRDAILPQETFDPATGQVQHVDSGFKRWWRGFKKELLVNSFDVIFYLGSCVTCVLGLYAGFKTMVDAYNGSTNLTAWRCESPTG</sequence>
<feature type="region of interest" description="Disordered" evidence="6">
    <location>
        <begin position="107"/>
        <end position="130"/>
    </location>
</feature>
<gene>
    <name evidence="9" type="ORF">PV08_01756</name>
</gene>
<feature type="domain" description="Amino acid transporter transmembrane" evidence="8">
    <location>
        <begin position="152"/>
        <end position="522"/>
    </location>
</feature>
<keyword evidence="5 7" id="KW-0472">Membrane</keyword>
<feature type="transmembrane region" description="Helical" evidence="7">
    <location>
        <begin position="184"/>
        <end position="203"/>
    </location>
</feature>
<dbReference type="HOGENOM" id="CLU_016053_1_0_1"/>
<comment type="subcellular location">
    <subcellularLocation>
        <location evidence="1">Membrane</location>
    </subcellularLocation>
</comment>
<dbReference type="STRING" id="91928.A0A0D1Z0N9"/>
<dbReference type="Proteomes" id="UP000053328">
    <property type="component" value="Unassembled WGS sequence"/>
</dbReference>
<evidence type="ECO:0000256" key="6">
    <source>
        <dbReference type="SAM" id="MobiDB-lite"/>
    </source>
</evidence>
<feature type="transmembrane region" description="Helical" evidence="7">
    <location>
        <begin position="291"/>
        <end position="313"/>
    </location>
</feature>
<evidence type="ECO:0000256" key="4">
    <source>
        <dbReference type="ARBA" id="ARBA00022989"/>
    </source>
</evidence>
<evidence type="ECO:0000313" key="9">
    <source>
        <dbReference type="EMBL" id="KIW21176.1"/>
    </source>
</evidence>
<keyword evidence="2" id="KW-0813">Transport</keyword>
<dbReference type="EMBL" id="KN847492">
    <property type="protein sequence ID" value="KIW21176.1"/>
    <property type="molecule type" value="Genomic_DNA"/>
</dbReference>